<dbReference type="OrthoDB" id="33401at2157"/>
<keyword evidence="5 12" id="KW-0028">Amino-acid biosynthesis</keyword>
<evidence type="ECO:0000256" key="3">
    <source>
        <dbReference type="ARBA" id="ARBA00011152"/>
    </source>
</evidence>
<dbReference type="AlphaFoldDB" id="Q0W3E9"/>
<dbReference type="SUPFAM" id="SSF52317">
    <property type="entry name" value="Class I glutamine amidotransferase-like"/>
    <property type="match status" value="1"/>
</dbReference>
<dbReference type="FunFam" id="3.40.50.880:FF:000009">
    <property type="entry name" value="Imidazole glycerol phosphate synthase subunit HisH"/>
    <property type="match status" value="1"/>
</dbReference>
<evidence type="ECO:0000256" key="10">
    <source>
        <dbReference type="ARBA" id="ARBA00047838"/>
    </source>
</evidence>
<dbReference type="InterPro" id="IPR010139">
    <property type="entry name" value="Imidazole-glycPsynth_HisH"/>
</dbReference>
<keyword evidence="8 12" id="KW-0368">Histidine biosynthesis</keyword>
<evidence type="ECO:0000313" key="15">
    <source>
        <dbReference type="EMBL" id="CAJ37094.1"/>
    </source>
</evidence>
<evidence type="ECO:0000256" key="12">
    <source>
        <dbReference type="HAMAP-Rule" id="MF_00278"/>
    </source>
</evidence>
<comment type="subunit">
    <text evidence="3 12">Heterodimer of HisH and HisF.</text>
</comment>
<comment type="function">
    <text evidence="12">IGPS catalyzes the conversion of PRFAR and glutamine to IGP, AICAR and glutamate. The HisH subunit catalyzes the hydrolysis of glutamine to glutamate and ammonia as part of the synthesis of IGP and AICAR. The resulting ammonia molecule is channeled to the active site of HisF.</text>
</comment>
<evidence type="ECO:0000256" key="13">
    <source>
        <dbReference type="PIRSR" id="PIRSR000495-1"/>
    </source>
</evidence>
<comment type="pathway">
    <text evidence="2 12">Amino-acid biosynthesis; L-histidine biosynthesis; L-histidine from 5-phospho-alpha-D-ribose 1-diphosphate: step 5/9.</text>
</comment>
<dbReference type="PANTHER" id="PTHR42701">
    <property type="entry name" value="IMIDAZOLE GLYCEROL PHOSPHATE SYNTHASE SUBUNIT HISH"/>
    <property type="match status" value="1"/>
</dbReference>
<feature type="active site" evidence="12 13">
    <location>
        <position position="186"/>
    </location>
</feature>
<evidence type="ECO:0000256" key="7">
    <source>
        <dbReference type="ARBA" id="ARBA00022962"/>
    </source>
</evidence>
<dbReference type="GO" id="GO:0005737">
    <property type="term" value="C:cytoplasm"/>
    <property type="evidence" value="ECO:0007669"/>
    <property type="project" value="UniProtKB-SubCell"/>
</dbReference>
<dbReference type="GO" id="GO:0004359">
    <property type="term" value="F:glutaminase activity"/>
    <property type="evidence" value="ECO:0007669"/>
    <property type="project" value="UniProtKB-EC"/>
</dbReference>
<feature type="domain" description="Glutamine amidotransferase" evidence="14">
    <location>
        <begin position="3"/>
        <end position="200"/>
    </location>
</feature>
<dbReference type="Pfam" id="PF00117">
    <property type="entry name" value="GATase"/>
    <property type="match status" value="1"/>
</dbReference>
<dbReference type="KEGG" id="rci:RCIX1927"/>
<dbReference type="STRING" id="351160.RCIX1927"/>
<evidence type="ECO:0000256" key="1">
    <source>
        <dbReference type="ARBA" id="ARBA00004496"/>
    </source>
</evidence>
<sequence>MIVIVDYGMGNLRSILNKFERMEVEAKISSDPAEIERADKLVLPGVGAFDAAMQNLRQRGLIPVLEKKVLREKTPIMGICLGMQLFTKHSEEGNVAGLGWIDARTVRFRLNGSGLRVPHMGWNSITVDRDWQAMNGLETGSRFYFVHSYHVCCNDPADRLATTNYGIDFTSMVQRDNILGVQFHPERSHRYGAQLLENFVRW</sequence>
<keyword evidence="7 12" id="KW-0315">Glutamine amidotransferase</keyword>
<protein>
    <recommendedName>
        <fullName evidence="12">Imidazole glycerol phosphate synthase subunit HisH</fullName>
        <ecNumber evidence="12">4.3.2.10</ecNumber>
    </recommendedName>
    <alternativeName>
        <fullName evidence="12">IGP synthase glutaminase subunit</fullName>
        <ecNumber evidence="12">3.5.1.2</ecNumber>
    </alternativeName>
    <alternativeName>
        <fullName evidence="12">IGP synthase subunit HisH</fullName>
    </alternativeName>
    <alternativeName>
        <fullName evidence="12">ImGP synthase subunit HisH</fullName>
        <shortName evidence="12">IGPS subunit HisH</shortName>
    </alternativeName>
</protein>
<dbReference type="CDD" id="cd01748">
    <property type="entry name" value="GATase1_IGP_Synthase"/>
    <property type="match status" value="1"/>
</dbReference>
<dbReference type="Proteomes" id="UP000000663">
    <property type="component" value="Chromosome"/>
</dbReference>
<dbReference type="PROSITE" id="PS51273">
    <property type="entry name" value="GATASE_TYPE_1"/>
    <property type="match status" value="1"/>
</dbReference>
<evidence type="ECO:0000256" key="8">
    <source>
        <dbReference type="ARBA" id="ARBA00023102"/>
    </source>
</evidence>
<proteinExistence type="inferred from homology"/>
<dbReference type="EMBL" id="AM114193">
    <property type="protein sequence ID" value="CAJ37094.1"/>
    <property type="molecule type" value="Genomic_DNA"/>
</dbReference>
<comment type="subcellular location">
    <subcellularLocation>
        <location evidence="1 12">Cytoplasm</location>
    </subcellularLocation>
</comment>
<dbReference type="PIRSF" id="PIRSF000495">
    <property type="entry name" value="Amidotransf_hisH"/>
    <property type="match status" value="1"/>
</dbReference>
<evidence type="ECO:0000256" key="11">
    <source>
        <dbReference type="ARBA" id="ARBA00049534"/>
    </source>
</evidence>
<dbReference type="GO" id="GO:0000107">
    <property type="term" value="F:imidazoleglycerol-phosphate synthase activity"/>
    <property type="evidence" value="ECO:0007669"/>
    <property type="project" value="UniProtKB-UniRule"/>
</dbReference>
<keyword evidence="15" id="KW-0808">Transferase</keyword>
<evidence type="ECO:0000259" key="14">
    <source>
        <dbReference type="Pfam" id="PF00117"/>
    </source>
</evidence>
<name>Q0W3E9_METAR</name>
<feature type="active site" description="Nucleophile" evidence="12 13">
    <location>
        <position position="80"/>
    </location>
</feature>
<accession>Q0W3E9</accession>
<comment type="catalytic activity">
    <reaction evidence="11 12">
        <text>L-glutamine + H2O = L-glutamate + NH4(+)</text>
        <dbReference type="Rhea" id="RHEA:15889"/>
        <dbReference type="ChEBI" id="CHEBI:15377"/>
        <dbReference type="ChEBI" id="CHEBI:28938"/>
        <dbReference type="ChEBI" id="CHEBI:29985"/>
        <dbReference type="ChEBI" id="CHEBI:58359"/>
        <dbReference type="EC" id="3.5.1.2"/>
    </reaction>
</comment>
<evidence type="ECO:0000256" key="5">
    <source>
        <dbReference type="ARBA" id="ARBA00022605"/>
    </source>
</evidence>
<keyword evidence="6 12" id="KW-0378">Hydrolase</keyword>
<keyword evidence="16" id="KW-1185">Reference proteome</keyword>
<dbReference type="NCBIfam" id="TIGR01855">
    <property type="entry name" value="IMP_synth_hisH"/>
    <property type="match status" value="1"/>
</dbReference>
<evidence type="ECO:0000256" key="2">
    <source>
        <dbReference type="ARBA" id="ARBA00005091"/>
    </source>
</evidence>
<evidence type="ECO:0000256" key="4">
    <source>
        <dbReference type="ARBA" id="ARBA00022490"/>
    </source>
</evidence>
<evidence type="ECO:0000256" key="9">
    <source>
        <dbReference type="ARBA" id="ARBA00023239"/>
    </source>
</evidence>
<dbReference type="GO" id="GO:0016829">
    <property type="term" value="F:lyase activity"/>
    <property type="evidence" value="ECO:0007669"/>
    <property type="project" value="UniProtKB-KW"/>
</dbReference>
<keyword evidence="9 12" id="KW-0456">Lyase</keyword>
<dbReference type="HAMAP" id="MF_00278">
    <property type="entry name" value="HisH"/>
    <property type="match status" value="1"/>
</dbReference>
<dbReference type="InterPro" id="IPR017926">
    <property type="entry name" value="GATASE"/>
</dbReference>
<keyword evidence="15" id="KW-0328">Glycosyltransferase</keyword>
<dbReference type="GO" id="GO:0000105">
    <property type="term" value="P:L-histidine biosynthetic process"/>
    <property type="evidence" value="ECO:0007669"/>
    <property type="project" value="UniProtKB-UniRule"/>
</dbReference>
<dbReference type="PANTHER" id="PTHR42701:SF1">
    <property type="entry name" value="IMIDAZOLE GLYCEROL PHOSPHATE SYNTHASE SUBUNIT HISH"/>
    <property type="match status" value="1"/>
</dbReference>
<dbReference type="RefSeq" id="WP_012035477.1">
    <property type="nucleotide sequence ID" value="NC_009464.1"/>
</dbReference>
<evidence type="ECO:0000313" key="16">
    <source>
        <dbReference type="Proteomes" id="UP000000663"/>
    </source>
</evidence>
<gene>
    <name evidence="15" type="primary">hisH-1</name>
    <name evidence="12" type="synonym">hisH</name>
    <name evidence="15" type="ORF">RCIX1927</name>
</gene>
<dbReference type="EC" id="3.5.1.2" evidence="12"/>
<feature type="active site" evidence="12 13">
    <location>
        <position position="184"/>
    </location>
</feature>
<dbReference type="Gene3D" id="3.40.50.880">
    <property type="match status" value="1"/>
</dbReference>
<dbReference type="eggNOG" id="arCOG00089">
    <property type="taxonomic scope" value="Archaea"/>
</dbReference>
<dbReference type="GeneID" id="5145434"/>
<reference evidence="15 16" key="1">
    <citation type="journal article" date="2006" name="Science">
        <title>Genome of rice cluster I archaea -- the key methane producers in the rice rhizosphere.</title>
        <authorList>
            <person name="Erkel C."/>
            <person name="Kube M."/>
            <person name="Reinhardt R."/>
            <person name="Liesack W."/>
        </authorList>
    </citation>
    <scope>NUCLEOTIDE SEQUENCE [LARGE SCALE GENOMIC DNA]</scope>
    <source>
        <strain evidence="16">DSM 22066 / NBRC 105507 / MRE50</strain>
    </source>
</reference>
<dbReference type="EC" id="4.3.2.10" evidence="12"/>
<dbReference type="MEROPS" id="C26.965"/>
<dbReference type="PATRIC" id="fig|351160.9.peg.1184"/>
<dbReference type="InterPro" id="IPR029062">
    <property type="entry name" value="Class_I_gatase-like"/>
</dbReference>
<organism evidence="15 16">
    <name type="scientific">Methanocella arvoryzae (strain DSM 22066 / NBRC 105507 / MRE50)</name>
    <dbReference type="NCBI Taxonomy" id="351160"/>
    <lineage>
        <taxon>Archaea</taxon>
        <taxon>Methanobacteriati</taxon>
        <taxon>Methanobacteriota</taxon>
        <taxon>Stenosarchaea group</taxon>
        <taxon>Methanomicrobia</taxon>
        <taxon>Methanocellales</taxon>
        <taxon>Methanocellaceae</taxon>
        <taxon>Methanocella</taxon>
    </lineage>
</organism>
<keyword evidence="4 12" id="KW-0963">Cytoplasm</keyword>
<comment type="catalytic activity">
    <reaction evidence="10 12">
        <text>5-[(5-phospho-1-deoxy-D-ribulos-1-ylimino)methylamino]-1-(5-phospho-beta-D-ribosyl)imidazole-4-carboxamide + L-glutamine = D-erythro-1-(imidazol-4-yl)glycerol 3-phosphate + 5-amino-1-(5-phospho-beta-D-ribosyl)imidazole-4-carboxamide + L-glutamate + H(+)</text>
        <dbReference type="Rhea" id="RHEA:24793"/>
        <dbReference type="ChEBI" id="CHEBI:15378"/>
        <dbReference type="ChEBI" id="CHEBI:29985"/>
        <dbReference type="ChEBI" id="CHEBI:58278"/>
        <dbReference type="ChEBI" id="CHEBI:58359"/>
        <dbReference type="ChEBI" id="CHEBI:58475"/>
        <dbReference type="ChEBI" id="CHEBI:58525"/>
        <dbReference type="EC" id="4.3.2.10"/>
    </reaction>
</comment>
<dbReference type="UniPathway" id="UPA00031">
    <property type="reaction ID" value="UER00010"/>
</dbReference>
<evidence type="ECO:0000256" key="6">
    <source>
        <dbReference type="ARBA" id="ARBA00022801"/>
    </source>
</evidence>